<dbReference type="GO" id="GO:0016020">
    <property type="term" value="C:membrane"/>
    <property type="evidence" value="ECO:0007669"/>
    <property type="project" value="UniProtKB-SubCell"/>
</dbReference>
<dbReference type="OrthoDB" id="2133778at2759"/>
<feature type="domain" description="WH2" evidence="7">
    <location>
        <begin position="51"/>
        <end position="68"/>
    </location>
</feature>
<reference evidence="8 9" key="1">
    <citation type="submission" date="2019-03" db="EMBL/GenBank/DDBJ databases">
        <title>First draft genome of Liparis tanakae, snailfish: a comprehensive survey of snailfish specific genes.</title>
        <authorList>
            <person name="Kim W."/>
            <person name="Song I."/>
            <person name="Jeong J.-H."/>
            <person name="Kim D."/>
            <person name="Kim S."/>
            <person name="Ryu S."/>
            <person name="Song J.Y."/>
            <person name="Lee S.K."/>
        </authorList>
    </citation>
    <scope>NUCLEOTIDE SEQUENCE [LARGE SCALE GENOMIC DNA]</scope>
    <source>
        <tissue evidence="8">Muscle</tissue>
    </source>
</reference>
<evidence type="ECO:0000256" key="4">
    <source>
        <dbReference type="ARBA" id="ARBA00023136"/>
    </source>
</evidence>
<evidence type="ECO:0000256" key="3">
    <source>
        <dbReference type="ARBA" id="ARBA00022989"/>
    </source>
</evidence>
<keyword evidence="4 6" id="KW-0472">Membrane</keyword>
<gene>
    <name evidence="8" type="primary">GPR155_0</name>
    <name evidence="8" type="ORF">EYF80_044214</name>
</gene>
<feature type="transmembrane region" description="Helical" evidence="6">
    <location>
        <begin position="327"/>
        <end position="357"/>
    </location>
</feature>
<dbReference type="Pfam" id="PF02205">
    <property type="entry name" value="WH2"/>
    <property type="match status" value="1"/>
</dbReference>
<evidence type="ECO:0000256" key="6">
    <source>
        <dbReference type="SAM" id="Phobius"/>
    </source>
</evidence>
<feature type="region of interest" description="Disordered" evidence="5">
    <location>
        <begin position="96"/>
        <end position="117"/>
    </location>
</feature>
<feature type="transmembrane region" description="Helical" evidence="6">
    <location>
        <begin position="223"/>
        <end position="247"/>
    </location>
</feature>
<dbReference type="InterPro" id="IPR004776">
    <property type="entry name" value="Mem_transp_PIN-like"/>
</dbReference>
<feature type="transmembrane region" description="Helical" evidence="6">
    <location>
        <begin position="259"/>
        <end position="278"/>
    </location>
</feature>
<keyword evidence="2 6" id="KW-0812">Transmembrane</keyword>
<dbReference type="GO" id="GO:0030514">
    <property type="term" value="P:negative regulation of BMP signaling pathway"/>
    <property type="evidence" value="ECO:0007669"/>
    <property type="project" value="TreeGrafter"/>
</dbReference>
<dbReference type="PROSITE" id="PS51082">
    <property type="entry name" value="WH2"/>
    <property type="match status" value="1"/>
</dbReference>
<comment type="caution">
    <text evidence="8">The sequence shown here is derived from an EMBL/GenBank/DDBJ whole genome shotgun (WGS) entry which is preliminary data.</text>
</comment>
<evidence type="ECO:0000256" key="5">
    <source>
        <dbReference type="SAM" id="MobiDB-lite"/>
    </source>
</evidence>
<evidence type="ECO:0000313" key="9">
    <source>
        <dbReference type="Proteomes" id="UP000314294"/>
    </source>
</evidence>
<dbReference type="InterPro" id="IPR051832">
    <property type="entry name" value="mTOR-Rac_regulators"/>
</dbReference>
<keyword evidence="9" id="KW-1185">Reference proteome</keyword>
<accession>A0A4Z2FXK1</accession>
<dbReference type="CDD" id="cd22076">
    <property type="entry name" value="WH2_WAS_WASL-1"/>
    <property type="match status" value="1"/>
</dbReference>
<comment type="subcellular location">
    <subcellularLocation>
        <location evidence="1">Membrane</location>
        <topology evidence="1">Multi-pass membrane protein</topology>
    </subcellularLocation>
</comment>
<feature type="transmembrane region" description="Helical" evidence="6">
    <location>
        <begin position="290"/>
        <end position="315"/>
    </location>
</feature>
<evidence type="ECO:0000256" key="2">
    <source>
        <dbReference type="ARBA" id="ARBA00022692"/>
    </source>
</evidence>
<dbReference type="Proteomes" id="UP000314294">
    <property type="component" value="Unassembled WGS sequence"/>
</dbReference>
<dbReference type="GO" id="GO:0003779">
    <property type="term" value="F:actin binding"/>
    <property type="evidence" value="ECO:0007669"/>
    <property type="project" value="InterPro"/>
</dbReference>
<dbReference type="InterPro" id="IPR003124">
    <property type="entry name" value="WH2_dom"/>
</dbReference>
<proteinExistence type="predicted"/>
<evidence type="ECO:0000259" key="7">
    <source>
        <dbReference type="PROSITE" id="PS51082"/>
    </source>
</evidence>
<dbReference type="AlphaFoldDB" id="A0A4Z2FXK1"/>
<evidence type="ECO:0000313" key="8">
    <source>
        <dbReference type="EMBL" id="TNN45600.1"/>
    </source>
</evidence>
<organism evidence="8 9">
    <name type="scientific">Liparis tanakae</name>
    <name type="common">Tanaka's snailfish</name>
    <dbReference type="NCBI Taxonomy" id="230148"/>
    <lineage>
        <taxon>Eukaryota</taxon>
        <taxon>Metazoa</taxon>
        <taxon>Chordata</taxon>
        <taxon>Craniata</taxon>
        <taxon>Vertebrata</taxon>
        <taxon>Euteleostomi</taxon>
        <taxon>Actinopterygii</taxon>
        <taxon>Neopterygii</taxon>
        <taxon>Teleostei</taxon>
        <taxon>Neoteleostei</taxon>
        <taxon>Acanthomorphata</taxon>
        <taxon>Eupercaria</taxon>
        <taxon>Perciformes</taxon>
        <taxon>Cottioidei</taxon>
        <taxon>Cottales</taxon>
        <taxon>Liparidae</taxon>
        <taxon>Liparis</taxon>
    </lineage>
</organism>
<sequence>MTRSSCGEACRSRLPELLSRAPWWLKAVMTPCSVFQANTEKPSLNRGEQHGRSALLSDISKGSRLKKTETCDRSGPLLDTVNHSLRGVTTLGSCQIRELHPTPPPRDGEKHGLWSSQAGGCRPVVERRWSSKPQSTMEPSSSFVLIHGKNISHSPSAAGPHMSIDKLFPALLECFGIILCGYIAGRADVITQNQAQGLGNFVSKFALPALLFKNMVLLDFGDVIWSFLWSVLIAKVTVFVLVCVLTLAVAGPDCRYSKAGLYAIFATQSNDFALGYPIVDALYRSTYPEYLQYIYLVAPVSLMLLNPVGFALCEVQRWKQASHSHSTLGILGLVVLQVLKNPMVFMVIVGIIGHFALGQRIPAWTKHAVFVLIVVLPAVGTDDATSAPSSLIGRCSLVMPLVCKDLVDLLDVGVNSSSANHTSLSNFAFLYGAFPTAPSVAIYAAHYGVELEVVSGHTARHTGHGTRDTSGYTYRRGFLLNER</sequence>
<keyword evidence="3 6" id="KW-1133">Transmembrane helix</keyword>
<name>A0A4Z2FXK1_9TELE</name>
<protein>
    <submittedName>
        <fullName evidence="8">Integral membrane protein GPR155</fullName>
    </submittedName>
</protein>
<dbReference type="PANTHER" id="PTHR22829">
    <property type="entry name" value="DEP DOMAIN PROTEIN"/>
    <property type="match status" value="1"/>
</dbReference>
<evidence type="ECO:0000256" key="1">
    <source>
        <dbReference type="ARBA" id="ARBA00004141"/>
    </source>
</evidence>
<dbReference type="PANTHER" id="PTHR22829:SF5">
    <property type="entry name" value="INTEGRAL MEMBRANE PROTEIN GPR155"/>
    <property type="match status" value="1"/>
</dbReference>
<dbReference type="Pfam" id="PF03547">
    <property type="entry name" value="Mem_trans"/>
    <property type="match status" value="1"/>
</dbReference>
<dbReference type="EMBL" id="SRLO01000837">
    <property type="protein sequence ID" value="TNN45600.1"/>
    <property type="molecule type" value="Genomic_DNA"/>
</dbReference>
<dbReference type="GO" id="GO:0055085">
    <property type="term" value="P:transmembrane transport"/>
    <property type="evidence" value="ECO:0007669"/>
    <property type="project" value="InterPro"/>
</dbReference>